<evidence type="ECO:0000313" key="2">
    <source>
        <dbReference type="Proteomes" id="UP001501116"/>
    </source>
</evidence>
<dbReference type="RefSeq" id="WP_344412758.1">
    <property type="nucleotide sequence ID" value="NZ_BAAANN010000002.1"/>
</dbReference>
<comment type="caution">
    <text evidence="1">The sequence shown here is derived from an EMBL/GenBank/DDBJ whole genome shotgun (WGS) entry which is preliminary data.</text>
</comment>
<accession>A0ABN2Q330</accession>
<gene>
    <name evidence="1" type="ORF">GCM10009754_04330</name>
</gene>
<organism evidence="1 2">
    <name type="scientific">Amycolatopsis minnesotensis</name>
    <dbReference type="NCBI Taxonomy" id="337894"/>
    <lineage>
        <taxon>Bacteria</taxon>
        <taxon>Bacillati</taxon>
        <taxon>Actinomycetota</taxon>
        <taxon>Actinomycetes</taxon>
        <taxon>Pseudonocardiales</taxon>
        <taxon>Pseudonocardiaceae</taxon>
        <taxon>Amycolatopsis</taxon>
    </lineage>
</organism>
<reference evidence="1 2" key="1">
    <citation type="journal article" date="2019" name="Int. J. Syst. Evol. Microbiol.">
        <title>The Global Catalogue of Microorganisms (GCM) 10K type strain sequencing project: providing services to taxonomists for standard genome sequencing and annotation.</title>
        <authorList>
            <consortium name="The Broad Institute Genomics Platform"/>
            <consortium name="The Broad Institute Genome Sequencing Center for Infectious Disease"/>
            <person name="Wu L."/>
            <person name="Ma J."/>
        </authorList>
    </citation>
    <scope>NUCLEOTIDE SEQUENCE [LARGE SCALE GENOMIC DNA]</scope>
    <source>
        <strain evidence="1 2">JCM 14545</strain>
    </source>
</reference>
<name>A0ABN2Q330_9PSEU</name>
<dbReference type="Proteomes" id="UP001501116">
    <property type="component" value="Unassembled WGS sequence"/>
</dbReference>
<proteinExistence type="predicted"/>
<keyword evidence="2" id="KW-1185">Reference proteome</keyword>
<protein>
    <submittedName>
        <fullName evidence="1">Uncharacterized protein</fullName>
    </submittedName>
</protein>
<sequence>MTESFDATEVLEGARELALRRVKVFQKACDLAESGDVHGSQKLFEQAENMIESIVGNYESLDEELSNGGDLPAQWVVSRI</sequence>
<evidence type="ECO:0000313" key="1">
    <source>
        <dbReference type="EMBL" id="GAA1940308.1"/>
    </source>
</evidence>
<dbReference type="EMBL" id="BAAANN010000002">
    <property type="protein sequence ID" value="GAA1940308.1"/>
    <property type="molecule type" value="Genomic_DNA"/>
</dbReference>